<comment type="similarity">
    <text evidence="1">Belongs to the FGGY kinase family.</text>
</comment>
<evidence type="ECO:0000313" key="6">
    <source>
        <dbReference type="EMBL" id="EAU82451.2"/>
    </source>
</evidence>
<accession>A8P7D1</accession>
<dbReference type="GO" id="GO:0005737">
    <property type="term" value="C:cytoplasm"/>
    <property type="evidence" value="ECO:0007669"/>
    <property type="project" value="TreeGrafter"/>
</dbReference>
<feature type="domain" description="Carbohydrate kinase FGGY C-terminal" evidence="5">
    <location>
        <begin position="337"/>
        <end position="524"/>
    </location>
</feature>
<keyword evidence="7" id="KW-1185">Reference proteome</keyword>
<evidence type="ECO:0000256" key="2">
    <source>
        <dbReference type="ARBA" id="ARBA00022679"/>
    </source>
</evidence>
<reference evidence="6 7" key="1">
    <citation type="journal article" date="2010" name="Proc. Natl. Acad. Sci. U.S.A.">
        <title>Insights into evolution of multicellular fungi from the assembled chromosomes of the mushroom Coprinopsis cinerea (Coprinus cinereus).</title>
        <authorList>
            <person name="Stajich J.E."/>
            <person name="Wilke S.K."/>
            <person name="Ahren D."/>
            <person name="Au C.H."/>
            <person name="Birren B.W."/>
            <person name="Borodovsky M."/>
            <person name="Burns C."/>
            <person name="Canback B."/>
            <person name="Casselton L.A."/>
            <person name="Cheng C.K."/>
            <person name="Deng J."/>
            <person name="Dietrich F.S."/>
            <person name="Fargo D.C."/>
            <person name="Farman M.L."/>
            <person name="Gathman A.C."/>
            <person name="Goldberg J."/>
            <person name="Guigo R."/>
            <person name="Hoegger P.J."/>
            <person name="Hooker J.B."/>
            <person name="Huggins A."/>
            <person name="James T.Y."/>
            <person name="Kamada T."/>
            <person name="Kilaru S."/>
            <person name="Kodira C."/>
            <person name="Kues U."/>
            <person name="Kupfer D."/>
            <person name="Kwan H.S."/>
            <person name="Lomsadze A."/>
            <person name="Li W."/>
            <person name="Lilly W.W."/>
            <person name="Ma L.J."/>
            <person name="Mackey A.J."/>
            <person name="Manning G."/>
            <person name="Martin F."/>
            <person name="Muraguchi H."/>
            <person name="Natvig D.O."/>
            <person name="Palmerini H."/>
            <person name="Ramesh M.A."/>
            <person name="Rehmeyer C.J."/>
            <person name="Roe B.A."/>
            <person name="Shenoy N."/>
            <person name="Stanke M."/>
            <person name="Ter-Hovhannisyan V."/>
            <person name="Tunlid A."/>
            <person name="Velagapudi R."/>
            <person name="Vision T.J."/>
            <person name="Zeng Q."/>
            <person name="Zolan M.E."/>
            <person name="Pukkila P.J."/>
        </authorList>
    </citation>
    <scope>NUCLEOTIDE SEQUENCE [LARGE SCALE GENOMIC DNA]</scope>
    <source>
        <strain evidence="7">Okayama-7 / 130 / ATCC MYA-4618 / FGSC 9003</strain>
    </source>
</reference>
<keyword evidence="3 6" id="KW-0418">Kinase</keyword>
<dbReference type="GO" id="GO:0019321">
    <property type="term" value="P:pentose metabolic process"/>
    <property type="evidence" value="ECO:0007669"/>
    <property type="project" value="TreeGrafter"/>
</dbReference>
<dbReference type="InParanoid" id="A8P7D1"/>
<dbReference type="GeneID" id="6015947"/>
<evidence type="ECO:0000313" key="7">
    <source>
        <dbReference type="Proteomes" id="UP000001861"/>
    </source>
</evidence>
<dbReference type="NCBIfam" id="TIGR01315">
    <property type="entry name" value="5C_CHO_kinase"/>
    <property type="match status" value="1"/>
</dbReference>
<protein>
    <submittedName>
        <fullName evidence="6">Ribitol kinase</fullName>
    </submittedName>
</protein>
<dbReference type="OMA" id="HKAMWHE"/>
<dbReference type="Pfam" id="PF02782">
    <property type="entry name" value="FGGY_C"/>
    <property type="match status" value="1"/>
</dbReference>
<gene>
    <name evidence="6" type="ORF">CC1G_08202</name>
</gene>
<evidence type="ECO:0000259" key="4">
    <source>
        <dbReference type="Pfam" id="PF00370"/>
    </source>
</evidence>
<dbReference type="InterPro" id="IPR018485">
    <property type="entry name" value="FGGY_C"/>
</dbReference>
<dbReference type="AlphaFoldDB" id="A8P7D1"/>
<dbReference type="InterPro" id="IPR006003">
    <property type="entry name" value="FGGY_RbtK-like"/>
</dbReference>
<dbReference type="Proteomes" id="UP000001861">
    <property type="component" value="Unassembled WGS sequence"/>
</dbReference>
<dbReference type="Gene3D" id="1.20.58.2240">
    <property type="match status" value="1"/>
</dbReference>
<organism evidence="6 7">
    <name type="scientific">Coprinopsis cinerea (strain Okayama-7 / 130 / ATCC MYA-4618 / FGSC 9003)</name>
    <name type="common">Inky cap fungus</name>
    <name type="synonym">Hormographiella aspergillata</name>
    <dbReference type="NCBI Taxonomy" id="240176"/>
    <lineage>
        <taxon>Eukaryota</taxon>
        <taxon>Fungi</taxon>
        <taxon>Dikarya</taxon>
        <taxon>Basidiomycota</taxon>
        <taxon>Agaricomycotina</taxon>
        <taxon>Agaricomycetes</taxon>
        <taxon>Agaricomycetidae</taxon>
        <taxon>Agaricales</taxon>
        <taxon>Agaricineae</taxon>
        <taxon>Psathyrellaceae</taxon>
        <taxon>Coprinopsis</taxon>
    </lineage>
</organism>
<dbReference type="CDD" id="cd07782">
    <property type="entry name" value="ASKHA_NBD_FGGY_D-RBK"/>
    <property type="match status" value="1"/>
</dbReference>
<evidence type="ECO:0000259" key="5">
    <source>
        <dbReference type="Pfam" id="PF02782"/>
    </source>
</evidence>
<proteinExistence type="inferred from homology"/>
<sequence>MSPTSAPSSKPLYIGIDVGTGSVRAALVQKDGELLSTSSQEIQTWRSPTDHRIFEQSTNDIWNKICGAVKRCLEEAAGVSQVSVDEIAGRVHGIGFDATCSLAVTDVDGKGVTVTQGPDLGSYGERDIILWADHRAEKEAETINATGSVVLDYVGGKISLEMEIPKILWLKNNMSPELFSRCQFFDLPDYLTYRATGSKSRSCCSLTCKCSYVSLAARAVKDGHTAPSPVDRDDSKSGWDDQFFQTIGLGELVERGYGQIGAVDENGERVLTAGMPVGSGLSKDAARELGLREGTPVGSALIDAYAGWLGTVGARCLDAEGRKEESPKLDEAKHRIAVVAGTSTCHIVMDPIFPGWWMNEGGQSSTGQASEKTDALKNGKLTVCQLIEHIITTHPAYPELKEQAKASGSNIYEVLHKKLESLRVEKGAGSYTELTKELHLYPDFHGNRSPIADSRMKGSIVGLDLDTSLSSLALLYHATLTAIALQTRSIIDTLNSKGHQIDKLYVSGSQAKNPILMKLLADACHGSSGVVKGVVITSSDSDTQSNNGGKQSGVSAVVLGAAMLGRMAHEVVAASLSGKKSDHEKVASLLWGIMAEMTPEGVFIEAMKGTSETERKLLEVKYEIFLETVKLQRKWRDAVDAVLRK</sequence>
<dbReference type="VEuPathDB" id="FungiDB:CC1G_08202"/>
<dbReference type="HOGENOM" id="CLU_009281_10_1_1"/>
<dbReference type="OrthoDB" id="203824at2759"/>
<dbReference type="InterPro" id="IPR043129">
    <property type="entry name" value="ATPase_NBD"/>
</dbReference>
<dbReference type="EMBL" id="AACS02000005">
    <property type="protein sequence ID" value="EAU82451.2"/>
    <property type="molecule type" value="Genomic_DNA"/>
</dbReference>
<feature type="domain" description="Carbohydrate kinase FGGY N-terminal" evidence="4">
    <location>
        <begin position="12"/>
        <end position="201"/>
    </location>
</feature>
<dbReference type="SUPFAM" id="SSF53067">
    <property type="entry name" value="Actin-like ATPase domain"/>
    <property type="match status" value="2"/>
</dbReference>
<dbReference type="Pfam" id="PF00370">
    <property type="entry name" value="FGGY_N"/>
    <property type="match status" value="1"/>
</dbReference>
<dbReference type="KEGG" id="cci:CC1G_08202"/>
<evidence type="ECO:0000256" key="1">
    <source>
        <dbReference type="ARBA" id="ARBA00009156"/>
    </source>
</evidence>
<evidence type="ECO:0000256" key="3">
    <source>
        <dbReference type="ARBA" id="ARBA00022777"/>
    </source>
</evidence>
<comment type="caution">
    <text evidence="6">The sequence shown here is derived from an EMBL/GenBank/DDBJ whole genome shotgun (WGS) entry which is preliminary data.</text>
</comment>
<dbReference type="PANTHER" id="PTHR43435">
    <property type="entry name" value="RIBULOKINASE"/>
    <property type="match status" value="1"/>
</dbReference>
<dbReference type="eggNOG" id="KOG2517">
    <property type="taxonomic scope" value="Eukaryota"/>
</dbReference>
<dbReference type="GO" id="GO:0019150">
    <property type="term" value="F:D-ribulokinase activity"/>
    <property type="evidence" value="ECO:0007669"/>
    <property type="project" value="TreeGrafter"/>
</dbReference>
<dbReference type="STRING" id="240176.A8P7D1"/>
<dbReference type="InterPro" id="IPR018484">
    <property type="entry name" value="FGGY_N"/>
</dbReference>
<dbReference type="PANTHER" id="PTHR43435:SF4">
    <property type="entry name" value="FGGY CARBOHYDRATE KINASE DOMAIN-CONTAINING PROTEIN"/>
    <property type="match status" value="1"/>
</dbReference>
<dbReference type="RefSeq" id="XP_001839335.2">
    <property type="nucleotide sequence ID" value="XM_001839283.2"/>
</dbReference>
<name>A8P7D1_COPC7</name>
<dbReference type="Gene3D" id="3.30.420.40">
    <property type="match status" value="1"/>
</dbReference>
<keyword evidence="2" id="KW-0808">Transferase</keyword>